<dbReference type="Gene3D" id="3.90.1010.20">
    <property type="match status" value="2"/>
</dbReference>
<dbReference type="Proteomes" id="UP000596929">
    <property type="component" value="Unassembled WGS sequence"/>
</dbReference>
<protein>
    <submittedName>
        <fullName evidence="2">Peptidoglycan-binding protein</fullName>
    </submittedName>
</protein>
<dbReference type="PROSITE" id="PS51257">
    <property type="entry name" value="PROKAR_LIPOPROTEIN"/>
    <property type="match status" value="1"/>
</dbReference>
<keyword evidence="1" id="KW-0732">Signal</keyword>
<dbReference type="EMBL" id="JACOOO010000025">
    <property type="protein sequence ID" value="MBC5629669.1"/>
    <property type="molecule type" value="Genomic_DNA"/>
</dbReference>
<feature type="chain" id="PRO_5045792738" evidence="1">
    <location>
        <begin position="25"/>
        <end position="348"/>
    </location>
</feature>
<gene>
    <name evidence="2" type="ORF">H8S20_12285</name>
</gene>
<evidence type="ECO:0000256" key="1">
    <source>
        <dbReference type="SAM" id="SignalP"/>
    </source>
</evidence>
<keyword evidence="3" id="KW-1185">Reference proteome</keyword>
<sequence>MKAKKIIGLCLAAALVIGMVGCQSNGSKNDATSNVQTETPSEKVTLKIGQTNFAAHGTKAFALVTAVVSGDEIVDAYLDEFQYMNADSAQGVVNSEGMADNIVEGKVLASKIENNESYSKTIAEKAGSTVMYADNFAAIQDFVKGKKISELEDLVNNKTNEEVTDAVTGATLVDTSGYIKAILEAAKQAEGTTGVEFDGNVEDLKLSQTYFAAHGTKSFAVASALTDKDKVILSYIDEYQFMAADGTTGVANSTEGLAENVVEGKVLASKRQNSDKYSATMAEKAGSTVKFADNLNAIQEFVDGKTLTELEETTSKTNEEVTDAVSGATLADTVGYINAVIQAAKSAQ</sequence>
<feature type="signal peptide" evidence="1">
    <location>
        <begin position="1"/>
        <end position="24"/>
    </location>
</feature>
<name>A0ABR7DE22_9CLOT</name>
<evidence type="ECO:0000313" key="3">
    <source>
        <dbReference type="Proteomes" id="UP000596929"/>
    </source>
</evidence>
<comment type="caution">
    <text evidence="2">The sequence shown here is derived from an EMBL/GenBank/DDBJ whole genome shotgun (WGS) entry which is preliminary data.</text>
</comment>
<proteinExistence type="predicted"/>
<organism evidence="2 3">
    <name type="scientific">Clostridium hominis</name>
    <dbReference type="NCBI Taxonomy" id="2763036"/>
    <lineage>
        <taxon>Bacteria</taxon>
        <taxon>Bacillati</taxon>
        <taxon>Bacillota</taxon>
        <taxon>Clostridia</taxon>
        <taxon>Eubacteriales</taxon>
        <taxon>Clostridiaceae</taxon>
        <taxon>Clostridium</taxon>
    </lineage>
</organism>
<accession>A0ABR7DE22</accession>
<reference evidence="2 3" key="1">
    <citation type="submission" date="2020-08" db="EMBL/GenBank/DDBJ databases">
        <title>Genome public.</title>
        <authorList>
            <person name="Liu C."/>
            <person name="Sun Q."/>
        </authorList>
    </citation>
    <scope>NUCLEOTIDE SEQUENCE [LARGE SCALE GENOMIC DNA]</scope>
    <source>
        <strain evidence="2 3">NSJ-6</strain>
    </source>
</reference>
<evidence type="ECO:0000313" key="2">
    <source>
        <dbReference type="EMBL" id="MBC5629669.1"/>
    </source>
</evidence>
<dbReference type="RefSeq" id="WP_051986935.1">
    <property type="nucleotide sequence ID" value="NZ_JACOOO010000025.1"/>
</dbReference>